<organism evidence="3 5">
    <name type="scientific">Legionella cincinnatiensis</name>
    <dbReference type="NCBI Taxonomy" id="28085"/>
    <lineage>
        <taxon>Bacteria</taxon>
        <taxon>Pseudomonadati</taxon>
        <taxon>Pseudomonadota</taxon>
        <taxon>Gammaproteobacteria</taxon>
        <taxon>Legionellales</taxon>
        <taxon>Legionellaceae</taxon>
        <taxon>Legionella</taxon>
    </lineage>
</organism>
<evidence type="ECO:0000313" key="5">
    <source>
        <dbReference type="Proteomes" id="UP000255316"/>
    </source>
</evidence>
<keyword evidence="4" id="KW-1185">Reference proteome</keyword>
<keyword evidence="1" id="KW-0812">Transmembrane</keyword>
<dbReference type="Proteomes" id="UP000054854">
    <property type="component" value="Unassembled WGS sequence"/>
</dbReference>
<gene>
    <name evidence="2" type="ORF">Lcin_0534</name>
    <name evidence="3" type="ORF">NCTC12438_00831</name>
</gene>
<dbReference type="OrthoDB" id="9910446at2"/>
<dbReference type="RefSeq" id="WP_058463779.1">
    <property type="nucleotide sequence ID" value="NZ_CAAAHQ010000031.1"/>
</dbReference>
<reference evidence="3 5" key="2">
    <citation type="submission" date="2018-06" db="EMBL/GenBank/DDBJ databases">
        <authorList>
            <consortium name="Pathogen Informatics"/>
            <person name="Doyle S."/>
        </authorList>
    </citation>
    <scope>NUCLEOTIDE SEQUENCE [LARGE SCALE GENOMIC DNA]</scope>
    <source>
        <strain evidence="3 5">NCTC12438</strain>
    </source>
</reference>
<dbReference type="STRING" id="28085.Lcin_0534"/>
<protein>
    <recommendedName>
        <fullName evidence="6">Monovalent cation/H+ antiporter subunit E</fullName>
    </recommendedName>
</protein>
<evidence type="ECO:0008006" key="6">
    <source>
        <dbReference type="Google" id="ProtNLM"/>
    </source>
</evidence>
<feature type="transmembrane region" description="Helical" evidence="1">
    <location>
        <begin position="6"/>
        <end position="25"/>
    </location>
</feature>
<feature type="transmembrane region" description="Helical" evidence="1">
    <location>
        <begin position="70"/>
        <end position="90"/>
    </location>
</feature>
<dbReference type="AlphaFoldDB" id="A0A378IG65"/>
<evidence type="ECO:0000313" key="2">
    <source>
        <dbReference type="EMBL" id="KTC92624.1"/>
    </source>
</evidence>
<keyword evidence="1" id="KW-1133">Transmembrane helix</keyword>
<keyword evidence="1" id="KW-0472">Membrane</keyword>
<name>A0A378IG65_9GAMM</name>
<dbReference type="EMBL" id="UGNX01000001">
    <property type="protein sequence ID" value="STX34238.1"/>
    <property type="molecule type" value="Genomic_DNA"/>
</dbReference>
<reference evidence="2 4" key="1">
    <citation type="submission" date="2015-11" db="EMBL/GenBank/DDBJ databases">
        <title>Genomic analysis of 38 Legionella species identifies large and diverse effector repertoires.</title>
        <authorList>
            <person name="Burstein D."/>
            <person name="Amaro F."/>
            <person name="Zusman T."/>
            <person name="Lifshitz Z."/>
            <person name="Cohen O."/>
            <person name="Gilbert J.A."/>
            <person name="Pupko T."/>
            <person name="Shuman H.A."/>
            <person name="Segal G."/>
        </authorList>
    </citation>
    <scope>NUCLEOTIDE SEQUENCE [LARGE SCALE GENOMIC DNA]</scope>
    <source>
        <strain evidence="2 4">CDC#72-OH-14</strain>
    </source>
</reference>
<evidence type="ECO:0000313" key="3">
    <source>
        <dbReference type="EMBL" id="STX34238.1"/>
    </source>
</evidence>
<evidence type="ECO:0000313" key="4">
    <source>
        <dbReference type="Proteomes" id="UP000054854"/>
    </source>
</evidence>
<accession>A0A378IG65</accession>
<dbReference type="Proteomes" id="UP000255316">
    <property type="component" value="Unassembled WGS sequence"/>
</dbReference>
<proteinExistence type="predicted"/>
<feature type="transmembrane region" description="Helical" evidence="1">
    <location>
        <begin position="32"/>
        <end position="50"/>
    </location>
</feature>
<evidence type="ECO:0000256" key="1">
    <source>
        <dbReference type="SAM" id="Phobius"/>
    </source>
</evidence>
<dbReference type="EMBL" id="LNXX01000006">
    <property type="protein sequence ID" value="KTC92624.1"/>
    <property type="molecule type" value="Genomic_DNA"/>
</dbReference>
<sequence length="152" mass="18173">MRINDIYTFFLWWFLFSIFWILLISHVTVAECLIGGILAFIIAFIPLTMTKLGYFSLRIRGHWFDTFLKIPYKIIFETYLVFVRVITFFIKGKQIRGGFHTLYFKDLHPKISNRKLDLTLLIYTFSIAPNHYIVFIDKKNKKILIHSLVTNR</sequence>